<accession>A0A1Y6CLU5</accession>
<keyword evidence="5" id="KW-0408">Iron</keyword>
<protein>
    <submittedName>
        <fullName evidence="8">Phenylpropionate dioxygenase, large terminal subunit</fullName>
    </submittedName>
</protein>
<gene>
    <name evidence="8" type="ORF">SAMN05428998_13356</name>
</gene>
<dbReference type="Pfam" id="PF00355">
    <property type="entry name" value="Rieske"/>
    <property type="match status" value="1"/>
</dbReference>
<dbReference type="SUPFAM" id="SSF55961">
    <property type="entry name" value="Bet v1-like"/>
    <property type="match status" value="1"/>
</dbReference>
<dbReference type="RefSeq" id="WP_085125827.1">
    <property type="nucleotide sequence ID" value="NZ_FWZX01000033.1"/>
</dbReference>
<dbReference type="PRINTS" id="PR00090">
    <property type="entry name" value="RNGDIOXGNASE"/>
</dbReference>
<dbReference type="PANTHER" id="PTHR43756">
    <property type="entry name" value="CHOLINE MONOOXYGENASE, CHLOROPLASTIC"/>
    <property type="match status" value="1"/>
</dbReference>
<keyword evidence="9" id="KW-1185">Reference proteome</keyword>
<dbReference type="GO" id="GO:0051537">
    <property type="term" value="F:2 iron, 2 sulfur cluster binding"/>
    <property type="evidence" value="ECO:0007669"/>
    <property type="project" value="UniProtKB-KW"/>
</dbReference>
<evidence type="ECO:0000256" key="2">
    <source>
        <dbReference type="ARBA" id="ARBA00022714"/>
    </source>
</evidence>
<dbReference type="InterPro" id="IPR001663">
    <property type="entry name" value="Rng_hydr_dOase-A"/>
</dbReference>
<dbReference type="Gene3D" id="2.102.10.10">
    <property type="entry name" value="Rieske [2Fe-2S] iron-sulphur domain"/>
    <property type="match status" value="1"/>
</dbReference>
<dbReference type="InterPro" id="IPR017941">
    <property type="entry name" value="Rieske_2Fe-2S"/>
</dbReference>
<dbReference type="InterPro" id="IPR015879">
    <property type="entry name" value="Ring_hydroxy_dOase_asu_C_dom"/>
</dbReference>
<evidence type="ECO:0000259" key="7">
    <source>
        <dbReference type="PROSITE" id="PS51296"/>
    </source>
</evidence>
<dbReference type="Gene3D" id="3.90.380.10">
    <property type="entry name" value="Naphthalene 1,2-dioxygenase Alpha Subunit, Chain A, domain 1"/>
    <property type="match status" value="2"/>
</dbReference>
<evidence type="ECO:0000256" key="4">
    <source>
        <dbReference type="ARBA" id="ARBA00023002"/>
    </source>
</evidence>
<dbReference type="Pfam" id="PF00848">
    <property type="entry name" value="Ring_hydroxyl_A"/>
    <property type="match status" value="1"/>
</dbReference>
<dbReference type="CDD" id="cd00680">
    <property type="entry name" value="RHO_alpha_C"/>
    <property type="match status" value="1"/>
</dbReference>
<dbReference type="STRING" id="560819.SAMN05428998_13356"/>
<dbReference type="PANTHER" id="PTHR43756:SF5">
    <property type="entry name" value="CHOLINE MONOOXYGENASE, CHLOROPLASTIC"/>
    <property type="match status" value="1"/>
</dbReference>
<dbReference type="GO" id="GO:0051213">
    <property type="term" value="F:dioxygenase activity"/>
    <property type="evidence" value="ECO:0007669"/>
    <property type="project" value="UniProtKB-KW"/>
</dbReference>
<keyword evidence="6" id="KW-0411">Iron-sulfur</keyword>
<dbReference type="InterPro" id="IPR036922">
    <property type="entry name" value="Rieske_2Fe-2S_sf"/>
</dbReference>
<keyword evidence="8" id="KW-0223">Dioxygenase</keyword>
<evidence type="ECO:0000256" key="5">
    <source>
        <dbReference type="ARBA" id="ARBA00023004"/>
    </source>
</evidence>
<sequence>MSLAVSSPEAGPAIDFSAVRRPLGEARGLPNAVYTDPDYHRREMARVLHGGWACLASASEVAAPGDVKPIEFGGAPLILLRDRGGEVRVFHNVCRHRGARLVQEAACRRPGLVCPYHAWSYALDGRLVKTPDVGGPGRHEIEGLDKATTGLLPVRSALWADFVFVDLSGSAPPLEDYLAPLTARWARYDFAALKRVEGMELTVQANWKLATENFLESYHLPVVHPALNGYSRLDDHYYFEAWPAVGAGVTSYAPPRTRENDGPPLPRFPGLDDESAAIGEYPVVFPNLWLGVQGDHFYGIVVYPEGPTTSREALHLYAAAPVAGDLALAPTVEQTMARWRLVFEEDIGPVQAMQAGRASPAFDGGVLTRYHDPASHRFMQAIAERMA</sequence>
<reference evidence="8 9" key="1">
    <citation type="submission" date="2017-04" db="EMBL/GenBank/DDBJ databases">
        <authorList>
            <person name="Afonso C.L."/>
            <person name="Miller P.J."/>
            <person name="Scott M.A."/>
            <person name="Spackman E."/>
            <person name="Goraichik I."/>
            <person name="Dimitrov K.M."/>
            <person name="Suarez D.L."/>
            <person name="Swayne D.E."/>
        </authorList>
    </citation>
    <scope>NUCLEOTIDE SEQUENCE [LARGE SCALE GENOMIC DNA]</scope>
    <source>
        <strain evidence="8 9">USBA 355</strain>
    </source>
</reference>
<dbReference type="GO" id="GO:0005506">
    <property type="term" value="F:iron ion binding"/>
    <property type="evidence" value="ECO:0007669"/>
    <property type="project" value="InterPro"/>
</dbReference>
<evidence type="ECO:0000256" key="1">
    <source>
        <dbReference type="ARBA" id="ARBA00001962"/>
    </source>
</evidence>
<evidence type="ECO:0000313" key="9">
    <source>
        <dbReference type="Proteomes" id="UP000192917"/>
    </source>
</evidence>
<dbReference type="PROSITE" id="PS51296">
    <property type="entry name" value="RIESKE"/>
    <property type="match status" value="1"/>
</dbReference>
<keyword evidence="3" id="KW-0479">Metal-binding</keyword>
<comment type="cofactor">
    <cofactor evidence="1">
        <name>Fe cation</name>
        <dbReference type="ChEBI" id="CHEBI:24875"/>
    </cofactor>
</comment>
<evidence type="ECO:0000256" key="6">
    <source>
        <dbReference type="ARBA" id="ARBA00023014"/>
    </source>
</evidence>
<feature type="domain" description="Rieske" evidence="7">
    <location>
        <begin position="52"/>
        <end position="165"/>
    </location>
</feature>
<name>A0A1Y6CLU5_9PROT</name>
<proteinExistence type="predicted"/>
<dbReference type="EMBL" id="FWZX01000033">
    <property type="protein sequence ID" value="SMF74896.1"/>
    <property type="molecule type" value="Genomic_DNA"/>
</dbReference>
<keyword evidence="4" id="KW-0560">Oxidoreductase</keyword>
<keyword evidence="2" id="KW-0001">2Fe-2S</keyword>
<evidence type="ECO:0000313" key="8">
    <source>
        <dbReference type="EMBL" id="SMF74896.1"/>
    </source>
</evidence>
<organism evidence="8 9">
    <name type="scientific">Tistlia consotensis USBA 355</name>
    <dbReference type="NCBI Taxonomy" id="560819"/>
    <lineage>
        <taxon>Bacteria</taxon>
        <taxon>Pseudomonadati</taxon>
        <taxon>Pseudomonadota</taxon>
        <taxon>Alphaproteobacteria</taxon>
        <taxon>Rhodospirillales</taxon>
        <taxon>Rhodovibrionaceae</taxon>
        <taxon>Tistlia</taxon>
    </lineage>
</organism>
<evidence type="ECO:0000256" key="3">
    <source>
        <dbReference type="ARBA" id="ARBA00022723"/>
    </source>
</evidence>
<dbReference type="Proteomes" id="UP000192917">
    <property type="component" value="Unassembled WGS sequence"/>
</dbReference>
<dbReference type="AlphaFoldDB" id="A0A1Y6CLU5"/>
<dbReference type="CDD" id="cd03469">
    <property type="entry name" value="Rieske_RO_Alpha_N"/>
    <property type="match status" value="1"/>
</dbReference>
<dbReference type="SUPFAM" id="SSF50022">
    <property type="entry name" value="ISP domain"/>
    <property type="match status" value="1"/>
</dbReference>